<dbReference type="EMBL" id="JAROCB010000005">
    <property type="protein sequence ID" value="MDN4598911.1"/>
    <property type="molecule type" value="Genomic_DNA"/>
</dbReference>
<evidence type="ECO:0000256" key="3">
    <source>
        <dbReference type="ARBA" id="ARBA00022989"/>
    </source>
</evidence>
<sequence length="274" mass="29807">MTTAVLTPSRPVRRGGPTFLTHTLLLTGRQLRAAWRMPAFLVMNLVQPVIWLLLFGQLFKAVIDIPGFGVGQSYLEYLTPGVVMMLALFGSAWSGTVYIQDMDRGVMDRFLTSPTNRAAMIVSTLVYQSILAVGQSLIVLGIAFWAGARFDGGVAGILLLLLGVVLLTAVFCSLSNAIALLTREQTALIGISQLLTLPLMFLSSAIMNTKLSPEWVQNVSAYNPFEWAVIVGREALSASPDWPSLWLHAGLLAALALVMATWATSAFRTYQRTT</sequence>
<keyword evidence="9" id="KW-1185">Reference proteome</keyword>
<feature type="transmembrane region" description="Helical" evidence="6">
    <location>
        <begin position="186"/>
        <end position="207"/>
    </location>
</feature>
<dbReference type="PRINTS" id="PR00164">
    <property type="entry name" value="ABC2TRNSPORT"/>
</dbReference>
<keyword evidence="6" id="KW-1003">Cell membrane</keyword>
<name>A0ABT8J1E3_9MICO</name>
<keyword evidence="6" id="KW-0813">Transport</keyword>
<dbReference type="InterPro" id="IPR000412">
    <property type="entry name" value="ABC_2_transport"/>
</dbReference>
<dbReference type="PANTHER" id="PTHR43229:SF2">
    <property type="entry name" value="NODULATION PROTEIN J"/>
    <property type="match status" value="1"/>
</dbReference>
<dbReference type="PANTHER" id="PTHR43229">
    <property type="entry name" value="NODULATION PROTEIN J"/>
    <property type="match status" value="1"/>
</dbReference>
<feature type="transmembrane region" description="Helical" evidence="6">
    <location>
        <begin position="120"/>
        <end position="146"/>
    </location>
</feature>
<dbReference type="Proteomes" id="UP001174210">
    <property type="component" value="Unassembled WGS sequence"/>
</dbReference>
<feature type="domain" description="ABC transmembrane type-2" evidence="7">
    <location>
        <begin position="39"/>
        <end position="270"/>
    </location>
</feature>
<keyword evidence="4 6" id="KW-0472">Membrane</keyword>
<evidence type="ECO:0000256" key="1">
    <source>
        <dbReference type="ARBA" id="ARBA00004141"/>
    </source>
</evidence>
<organism evidence="8 9">
    <name type="scientific">Leifsonia virtsii</name>
    <dbReference type="NCBI Taxonomy" id="3035915"/>
    <lineage>
        <taxon>Bacteria</taxon>
        <taxon>Bacillati</taxon>
        <taxon>Actinomycetota</taxon>
        <taxon>Actinomycetes</taxon>
        <taxon>Micrococcales</taxon>
        <taxon>Microbacteriaceae</taxon>
        <taxon>Leifsonia</taxon>
    </lineage>
</organism>
<gene>
    <name evidence="8" type="ORF">P5G59_17290</name>
</gene>
<evidence type="ECO:0000256" key="4">
    <source>
        <dbReference type="ARBA" id="ARBA00023136"/>
    </source>
</evidence>
<feature type="transmembrane region" description="Helical" evidence="6">
    <location>
        <begin position="152"/>
        <end position="174"/>
    </location>
</feature>
<evidence type="ECO:0000259" key="7">
    <source>
        <dbReference type="PROSITE" id="PS51012"/>
    </source>
</evidence>
<dbReference type="PROSITE" id="PS51012">
    <property type="entry name" value="ABC_TM2"/>
    <property type="match status" value="1"/>
</dbReference>
<dbReference type="InterPro" id="IPR051784">
    <property type="entry name" value="Nod_factor_ABC_transporter"/>
</dbReference>
<keyword evidence="3 6" id="KW-1133">Transmembrane helix</keyword>
<evidence type="ECO:0000256" key="5">
    <source>
        <dbReference type="ARBA" id="ARBA00023251"/>
    </source>
</evidence>
<keyword evidence="5" id="KW-0046">Antibiotic resistance</keyword>
<feature type="transmembrane region" description="Helical" evidence="6">
    <location>
        <begin position="79"/>
        <end position="99"/>
    </location>
</feature>
<evidence type="ECO:0000256" key="6">
    <source>
        <dbReference type="RuleBase" id="RU361157"/>
    </source>
</evidence>
<evidence type="ECO:0000313" key="8">
    <source>
        <dbReference type="EMBL" id="MDN4598911.1"/>
    </source>
</evidence>
<dbReference type="PIRSF" id="PIRSF006648">
    <property type="entry name" value="DrrB"/>
    <property type="match status" value="1"/>
</dbReference>
<evidence type="ECO:0000256" key="2">
    <source>
        <dbReference type="ARBA" id="ARBA00022692"/>
    </source>
</evidence>
<feature type="transmembrane region" description="Helical" evidence="6">
    <location>
        <begin position="39"/>
        <end position="59"/>
    </location>
</feature>
<evidence type="ECO:0000313" key="9">
    <source>
        <dbReference type="Proteomes" id="UP001174210"/>
    </source>
</evidence>
<protein>
    <recommendedName>
        <fullName evidence="6">Transport permease protein</fullName>
    </recommendedName>
</protein>
<dbReference type="InterPro" id="IPR047817">
    <property type="entry name" value="ABC2_TM_bact-type"/>
</dbReference>
<dbReference type="RefSeq" id="WP_301220259.1">
    <property type="nucleotide sequence ID" value="NZ_JAROCB010000005.1"/>
</dbReference>
<proteinExistence type="inferred from homology"/>
<feature type="transmembrane region" description="Helical" evidence="6">
    <location>
        <begin position="245"/>
        <end position="267"/>
    </location>
</feature>
<keyword evidence="2 6" id="KW-0812">Transmembrane</keyword>
<comment type="subcellular location">
    <subcellularLocation>
        <location evidence="6">Cell membrane</location>
        <topology evidence="6">Multi-pass membrane protein</topology>
    </subcellularLocation>
    <subcellularLocation>
        <location evidence="1">Membrane</location>
        <topology evidence="1">Multi-pass membrane protein</topology>
    </subcellularLocation>
</comment>
<comment type="similarity">
    <text evidence="6">Belongs to the ABC-2 integral membrane protein family.</text>
</comment>
<comment type="caution">
    <text evidence="8">The sequence shown here is derived from an EMBL/GenBank/DDBJ whole genome shotgun (WGS) entry which is preliminary data.</text>
</comment>
<accession>A0ABT8J1E3</accession>
<dbReference type="InterPro" id="IPR013525">
    <property type="entry name" value="ABC2_TM"/>
</dbReference>
<reference evidence="8" key="1">
    <citation type="submission" date="2023-03" db="EMBL/GenBank/DDBJ databases">
        <title>MT1 and MT2 Draft Genomes of Novel Species.</title>
        <authorList>
            <person name="Venkateswaran K."/>
        </authorList>
    </citation>
    <scope>NUCLEOTIDE SEQUENCE</scope>
    <source>
        <strain evidence="8">F6_8S_P_1A</strain>
    </source>
</reference>
<dbReference type="Pfam" id="PF01061">
    <property type="entry name" value="ABC2_membrane"/>
    <property type="match status" value="1"/>
</dbReference>